<organism evidence="1 2">
    <name type="scientific">Melia azedarach</name>
    <name type="common">Chinaberry tree</name>
    <dbReference type="NCBI Taxonomy" id="155640"/>
    <lineage>
        <taxon>Eukaryota</taxon>
        <taxon>Viridiplantae</taxon>
        <taxon>Streptophyta</taxon>
        <taxon>Embryophyta</taxon>
        <taxon>Tracheophyta</taxon>
        <taxon>Spermatophyta</taxon>
        <taxon>Magnoliopsida</taxon>
        <taxon>eudicotyledons</taxon>
        <taxon>Gunneridae</taxon>
        <taxon>Pentapetalae</taxon>
        <taxon>rosids</taxon>
        <taxon>malvids</taxon>
        <taxon>Sapindales</taxon>
        <taxon>Meliaceae</taxon>
        <taxon>Melia</taxon>
    </lineage>
</organism>
<comment type="caution">
    <text evidence="1">The sequence shown here is derived from an EMBL/GenBank/DDBJ whole genome shotgun (WGS) entry which is preliminary data.</text>
</comment>
<name>A0ACC1WXC5_MELAZ</name>
<dbReference type="Proteomes" id="UP001164539">
    <property type="component" value="Chromosome 13"/>
</dbReference>
<sequence length="118" mass="13035">MNVDATVDFANGWTGLGAIVRNSRREVILAGTWRCSFPDDVEFSEALAIFKGLKMARAVGLHLLVIESNSKNVIDLILGKIKSYKKVSWLVSEIQDMAVAGITYLNLFLESVMLLLTC</sequence>
<protein>
    <submittedName>
        <fullName evidence="1">Ribonuclease H-like domain containing protein</fullName>
    </submittedName>
</protein>
<dbReference type="EMBL" id="CM051406">
    <property type="protein sequence ID" value="KAJ4702983.1"/>
    <property type="molecule type" value="Genomic_DNA"/>
</dbReference>
<keyword evidence="2" id="KW-1185">Reference proteome</keyword>
<accession>A0ACC1WXC5</accession>
<evidence type="ECO:0000313" key="1">
    <source>
        <dbReference type="EMBL" id="KAJ4702983.1"/>
    </source>
</evidence>
<gene>
    <name evidence="1" type="ORF">OWV82_022956</name>
</gene>
<evidence type="ECO:0000313" key="2">
    <source>
        <dbReference type="Proteomes" id="UP001164539"/>
    </source>
</evidence>
<proteinExistence type="predicted"/>
<reference evidence="1 2" key="1">
    <citation type="journal article" date="2023" name="Science">
        <title>Complex scaffold remodeling in plant triterpene biosynthesis.</title>
        <authorList>
            <person name="De La Pena R."/>
            <person name="Hodgson H."/>
            <person name="Liu J.C."/>
            <person name="Stephenson M.J."/>
            <person name="Martin A.C."/>
            <person name="Owen C."/>
            <person name="Harkess A."/>
            <person name="Leebens-Mack J."/>
            <person name="Jimenez L.E."/>
            <person name="Osbourn A."/>
            <person name="Sattely E.S."/>
        </authorList>
    </citation>
    <scope>NUCLEOTIDE SEQUENCE [LARGE SCALE GENOMIC DNA]</scope>
    <source>
        <strain evidence="2">cv. JPN11</strain>
        <tissue evidence="1">Leaf</tissue>
    </source>
</reference>